<evidence type="ECO:0000313" key="2">
    <source>
        <dbReference type="EMBL" id="ABJ57352.1"/>
    </source>
</evidence>
<name>Q04DX0_OENOB</name>
<keyword evidence="1" id="KW-0472">Membrane</keyword>
<dbReference type="eggNOG" id="ENOG50339TQ">
    <property type="taxonomic scope" value="Bacteria"/>
</dbReference>
<dbReference type="HOGENOM" id="CLU_131458_1_0_9"/>
<dbReference type="Proteomes" id="UP000000774">
    <property type="component" value="Chromosome"/>
</dbReference>
<sequence>MIKNSTNNTNKRFHLQIIESTISKIVSNSFLIKGWPLTLLGGLIALYLANKSKTWSYDLLLICFCVCIFFWLNDAYYLNLERRFRKLHANVVSQSEREINFSMTPPCIKGGFRCALVQPIFLLSHVVILIIILLLLFLK</sequence>
<protein>
    <submittedName>
        <fullName evidence="2">Uncharacterized protein</fullName>
    </submittedName>
</protein>
<dbReference type="AlphaFoldDB" id="Q04DX0"/>
<feature type="transmembrane region" description="Helical" evidence="1">
    <location>
        <begin position="120"/>
        <end position="138"/>
    </location>
</feature>
<keyword evidence="1" id="KW-0812">Transmembrane</keyword>
<feature type="transmembrane region" description="Helical" evidence="1">
    <location>
        <begin position="30"/>
        <end position="49"/>
    </location>
</feature>
<reference evidence="2 3" key="1">
    <citation type="journal article" date="2006" name="Proc. Natl. Acad. Sci. U.S.A.">
        <title>Comparative genomics of the lactic acid bacteria.</title>
        <authorList>
            <person name="Makarova K."/>
            <person name="Slesarev A."/>
            <person name="Wolf Y."/>
            <person name="Sorokin A."/>
            <person name="Mirkin B."/>
            <person name="Koonin E."/>
            <person name="Pavlov A."/>
            <person name="Pavlova N."/>
            <person name="Karamychev V."/>
            <person name="Polouchine N."/>
            <person name="Shakhova V."/>
            <person name="Grigoriev I."/>
            <person name="Lou Y."/>
            <person name="Rohksar D."/>
            <person name="Lucas S."/>
            <person name="Huang K."/>
            <person name="Goodstein D.M."/>
            <person name="Hawkins T."/>
            <person name="Plengvidhya V."/>
            <person name="Welker D."/>
            <person name="Hughes J."/>
            <person name="Goh Y."/>
            <person name="Benson A."/>
            <person name="Baldwin K."/>
            <person name="Lee J.H."/>
            <person name="Diaz-Muniz I."/>
            <person name="Dosti B."/>
            <person name="Smeianov V."/>
            <person name="Wechter W."/>
            <person name="Barabote R."/>
            <person name="Lorca G."/>
            <person name="Altermann E."/>
            <person name="Barrangou R."/>
            <person name="Ganesan B."/>
            <person name="Xie Y."/>
            <person name="Rawsthorne H."/>
            <person name="Tamir D."/>
            <person name="Parker C."/>
            <person name="Breidt F."/>
            <person name="Broadbent J."/>
            <person name="Hutkins R."/>
            <person name="O'Sullivan D."/>
            <person name="Steele J."/>
            <person name="Unlu G."/>
            <person name="Saier M."/>
            <person name="Klaenhammer T."/>
            <person name="Richardson P."/>
            <person name="Kozyavkin S."/>
            <person name="Weimer B."/>
            <person name="Mills D."/>
        </authorList>
    </citation>
    <scope>NUCLEOTIDE SEQUENCE [LARGE SCALE GENOMIC DNA]</scope>
    <source>
        <strain evidence="3">ATCC BAA-331 / PSU-1</strain>
    </source>
</reference>
<organism evidence="2 3">
    <name type="scientific">Oenococcus oeni (strain ATCC BAA-331 / PSU-1)</name>
    <dbReference type="NCBI Taxonomy" id="203123"/>
    <lineage>
        <taxon>Bacteria</taxon>
        <taxon>Bacillati</taxon>
        <taxon>Bacillota</taxon>
        <taxon>Bacilli</taxon>
        <taxon>Lactobacillales</taxon>
        <taxon>Lactobacillaceae</taxon>
        <taxon>Oenococcus</taxon>
    </lineage>
</organism>
<dbReference type="EMBL" id="CP000411">
    <property type="protein sequence ID" value="ABJ57352.1"/>
    <property type="molecule type" value="Genomic_DNA"/>
</dbReference>
<evidence type="ECO:0000313" key="3">
    <source>
        <dbReference type="Proteomes" id="UP000000774"/>
    </source>
</evidence>
<dbReference type="RefSeq" id="WP_011677730.1">
    <property type="nucleotide sequence ID" value="NC_008528.1"/>
</dbReference>
<keyword evidence="3" id="KW-1185">Reference proteome</keyword>
<proteinExistence type="predicted"/>
<dbReference type="KEGG" id="ooe:OEOE_1493"/>
<evidence type="ECO:0000256" key="1">
    <source>
        <dbReference type="SAM" id="Phobius"/>
    </source>
</evidence>
<accession>Q04DX0</accession>
<feature type="transmembrane region" description="Helical" evidence="1">
    <location>
        <begin position="55"/>
        <end position="78"/>
    </location>
</feature>
<gene>
    <name evidence="2" type="ordered locus">OEOE_1493</name>
</gene>
<dbReference type="STRING" id="203123.OEOE_1493"/>
<keyword evidence="1" id="KW-1133">Transmembrane helix</keyword>